<dbReference type="SUPFAM" id="SSF46626">
    <property type="entry name" value="Cytochrome c"/>
    <property type="match status" value="1"/>
</dbReference>
<dbReference type="EMBL" id="LN829119">
    <property type="protein sequence ID" value="CPR21942.1"/>
    <property type="molecule type" value="Genomic_DNA"/>
</dbReference>
<dbReference type="AlphaFoldDB" id="A0A0D6JJT5"/>
<dbReference type="OrthoDB" id="9805828at2"/>
<feature type="domain" description="Cytochrome c" evidence="8">
    <location>
        <begin position="31"/>
        <end position="107"/>
    </location>
</feature>
<dbReference type="PROSITE" id="PS51007">
    <property type="entry name" value="CYTC"/>
    <property type="match status" value="1"/>
</dbReference>
<dbReference type="InterPro" id="IPR009056">
    <property type="entry name" value="Cyt_c-like_dom"/>
</dbReference>
<dbReference type="GO" id="GO:0046872">
    <property type="term" value="F:metal ion binding"/>
    <property type="evidence" value="ECO:0007669"/>
    <property type="project" value="UniProtKB-KW"/>
</dbReference>
<evidence type="ECO:0000259" key="8">
    <source>
        <dbReference type="PROSITE" id="PS51007"/>
    </source>
</evidence>
<keyword evidence="7" id="KW-0732">Signal</keyword>
<keyword evidence="2 6" id="KW-0349">Heme</keyword>
<evidence type="ECO:0000256" key="1">
    <source>
        <dbReference type="ARBA" id="ARBA00022448"/>
    </source>
</evidence>
<dbReference type="RefSeq" id="WP_152024994.1">
    <property type="nucleotide sequence ID" value="NZ_LN829118.1"/>
</dbReference>
<organism evidence="9 10">
    <name type="scientific">Candidatus Filomicrobium marinum</name>
    <dbReference type="NCBI Taxonomy" id="1608628"/>
    <lineage>
        <taxon>Bacteria</taxon>
        <taxon>Pseudomonadati</taxon>
        <taxon>Pseudomonadota</taxon>
        <taxon>Alphaproteobacteria</taxon>
        <taxon>Hyphomicrobiales</taxon>
        <taxon>Hyphomicrobiaceae</taxon>
        <taxon>Filomicrobium</taxon>
    </lineage>
</organism>
<name>A0A0D6JJT5_9HYPH</name>
<evidence type="ECO:0000256" key="2">
    <source>
        <dbReference type="ARBA" id="ARBA00022617"/>
    </source>
</evidence>
<dbReference type="KEGG" id="fiy:BN1229_v1_3375"/>
<reference evidence="10" key="1">
    <citation type="submission" date="2015-02" db="EMBL/GenBank/DDBJ databases">
        <authorList>
            <person name="Chooi Y.-H."/>
        </authorList>
    </citation>
    <scope>NUCLEOTIDE SEQUENCE [LARGE SCALE GENOMIC DNA]</scope>
    <source>
        <strain evidence="10">strain Y</strain>
    </source>
</reference>
<feature type="signal peptide" evidence="7">
    <location>
        <begin position="1"/>
        <end position="21"/>
    </location>
</feature>
<evidence type="ECO:0000256" key="3">
    <source>
        <dbReference type="ARBA" id="ARBA00022723"/>
    </source>
</evidence>
<dbReference type="InterPro" id="IPR036909">
    <property type="entry name" value="Cyt_c-like_dom_sf"/>
</dbReference>
<evidence type="ECO:0000256" key="6">
    <source>
        <dbReference type="PROSITE-ProRule" id="PRU00433"/>
    </source>
</evidence>
<dbReference type="InterPro" id="IPR050597">
    <property type="entry name" value="Cytochrome_c_Oxidase_Subunit"/>
</dbReference>
<evidence type="ECO:0000256" key="5">
    <source>
        <dbReference type="ARBA" id="ARBA00023004"/>
    </source>
</evidence>
<protein>
    <submittedName>
        <fullName evidence="9">Putative Cytochrome subunit of sulfide dehydrogenase</fullName>
    </submittedName>
</protein>
<proteinExistence type="predicted"/>
<sequence>MRLLCLATTMAVLGGTATEYAARAQTATNPELMAYGEYLAGECTTCHQTKSSSDGIPAITGLDTDHFVSALEAYKSGSRTNTTMISVARSLDAEQIRALAVYFGSLNPNK</sequence>
<gene>
    <name evidence="9" type="ORF">YBN1229_v1_3375</name>
</gene>
<keyword evidence="1" id="KW-0813">Transport</keyword>
<keyword evidence="5 6" id="KW-0408">Iron</keyword>
<evidence type="ECO:0000313" key="10">
    <source>
        <dbReference type="Proteomes" id="UP000033187"/>
    </source>
</evidence>
<dbReference type="GO" id="GO:0020037">
    <property type="term" value="F:heme binding"/>
    <property type="evidence" value="ECO:0007669"/>
    <property type="project" value="InterPro"/>
</dbReference>
<dbReference type="Proteomes" id="UP000033187">
    <property type="component" value="Chromosome 1"/>
</dbReference>
<dbReference type="KEGG" id="fil:BN1229_v1_2542"/>
<evidence type="ECO:0000256" key="4">
    <source>
        <dbReference type="ARBA" id="ARBA00022982"/>
    </source>
</evidence>
<dbReference type="GO" id="GO:0009055">
    <property type="term" value="F:electron transfer activity"/>
    <property type="evidence" value="ECO:0007669"/>
    <property type="project" value="InterPro"/>
</dbReference>
<dbReference type="PANTHER" id="PTHR33751:SF9">
    <property type="entry name" value="CYTOCHROME C4"/>
    <property type="match status" value="1"/>
</dbReference>
<accession>A0A0D6JJT5</accession>
<feature type="chain" id="PRO_5002306423" evidence="7">
    <location>
        <begin position="22"/>
        <end position="110"/>
    </location>
</feature>
<dbReference type="Gene3D" id="1.10.760.10">
    <property type="entry name" value="Cytochrome c-like domain"/>
    <property type="match status" value="1"/>
</dbReference>
<keyword evidence="3 6" id="KW-0479">Metal-binding</keyword>
<keyword evidence="4" id="KW-0249">Electron transport</keyword>
<evidence type="ECO:0000313" key="9">
    <source>
        <dbReference type="EMBL" id="CPR21942.1"/>
    </source>
</evidence>
<evidence type="ECO:0000256" key="7">
    <source>
        <dbReference type="SAM" id="SignalP"/>
    </source>
</evidence>
<dbReference type="PANTHER" id="PTHR33751">
    <property type="entry name" value="CBB3-TYPE CYTOCHROME C OXIDASE SUBUNIT FIXP"/>
    <property type="match status" value="1"/>
</dbReference>
<keyword evidence="10" id="KW-1185">Reference proteome</keyword>